<protein>
    <recommendedName>
        <fullName evidence="5">Tubulin--tyrosine ligase-like protein 5</fullName>
    </recommendedName>
</protein>
<keyword evidence="2" id="KW-0436">Ligase</keyword>
<feature type="region of interest" description="Disordered" evidence="7">
    <location>
        <begin position="1241"/>
        <end position="1290"/>
    </location>
</feature>
<gene>
    <name evidence="8" type="ORF">Pmani_002825</name>
</gene>
<evidence type="ECO:0000256" key="5">
    <source>
        <dbReference type="ARBA" id="ARBA00041448"/>
    </source>
</evidence>
<accession>A0AAE1QHR6</accession>
<feature type="region of interest" description="Disordered" evidence="7">
    <location>
        <begin position="1"/>
        <end position="287"/>
    </location>
</feature>
<name>A0AAE1QHR6_9EUCA</name>
<dbReference type="Proteomes" id="UP001292094">
    <property type="component" value="Unassembled WGS sequence"/>
</dbReference>
<dbReference type="PROSITE" id="PS51221">
    <property type="entry name" value="TTL"/>
    <property type="match status" value="1"/>
</dbReference>
<feature type="region of interest" description="Disordered" evidence="7">
    <location>
        <begin position="1203"/>
        <end position="1225"/>
    </location>
</feature>
<keyword evidence="3" id="KW-0547">Nucleotide-binding</keyword>
<reference evidence="8" key="1">
    <citation type="submission" date="2023-11" db="EMBL/GenBank/DDBJ databases">
        <title>Genome assemblies of two species of porcelain crab, Petrolisthes cinctipes and Petrolisthes manimaculis (Anomura: Porcellanidae).</title>
        <authorList>
            <person name="Angst P."/>
        </authorList>
    </citation>
    <scope>NUCLEOTIDE SEQUENCE</scope>
    <source>
        <strain evidence="8">PB745_02</strain>
        <tissue evidence="8">Gill</tissue>
    </source>
</reference>
<dbReference type="EMBL" id="JAWZYT010000203">
    <property type="protein sequence ID" value="KAK4326666.1"/>
    <property type="molecule type" value="Genomic_DNA"/>
</dbReference>
<dbReference type="InterPro" id="IPR004344">
    <property type="entry name" value="TTL/TTLL_fam"/>
</dbReference>
<feature type="compositionally biased region" description="Low complexity" evidence="7">
    <location>
        <begin position="1428"/>
        <end position="1443"/>
    </location>
</feature>
<feature type="region of interest" description="Disordered" evidence="7">
    <location>
        <begin position="1062"/>
        <end position="1098"/>
    </location>
</feature>
<feature type="region of interest" description="Disordered" evidence="7">
    <location>
        <begin position="1332"/>
        <end position="1450"/>
    </location>
</feature>
<evidence type="ECO:0000256" key="2">
    <source>
        <dbReference type="ARBA" id="ARBA00022598"/>
    </source>
</evidence>
<dbReference type="GO" id="GO:0015631">
    <property type="term" value="F:tubulin binding"/>
    <property type="evidence" value="ECO:0007669"/>
    <property type="project" value="TreeGrafter"/>
</dbReference>
<feature type="compositionally biased region" description="Basic and acidic residues" evidence="7">
    <location>
        <begin position="151"/>
        <end position="168"/>
    </location>
</feature>
<feature type="compositionally biased region" description="Low complexity" evidence="7">
    <location>
        <begin position="54"/>
        <end position="79"/>
    </location>
</feature>
<keyword evidence="9" id="KW-1185">Reference proteome</keyword>
<dbReference type="PANTHER" id="PTHR12241:SF145">
    <property type="entry name" value="TUBULIN POLYGLUTAMYLASE TTLL5"/>
    <property type="match status" value="1"/>
</dbReference>
<feature type="compositionally biased region" description="Low complexity" evidence="7">
    <location>
        <begin position="1401"/>
        <end position="1410"/>
    </location>
</feature>
<comment type="catalytic activity">
    <reaction evidence="6">
        <text>L-glutamyl-[protein] + L-glutamate + ATP = gamma-L-glutamyl-L-glutamyl-[protein] + ADP + phosphate + H(+)</text>
        <dbReference type="Rhea" id="RHEA:60144"/>
        <dbReference type="Rhea" id="RHEA-COMP:10208"/>
        <dbReference type="Rhea" id="RHEA-COMP:15517"/>
        <dbReference type="ChEBI" id="CHEBI:15378"/>
        <dbReference type="ChEBI" id="CHEBI:29973"/>
        <dbReference type="ChEBI" id="CHEBI:29985"/>
        <dbReference type="ChEBI" id="CHEBI:30616"/>
        <dbReference type="ChEBI" id="CHEBI:43474"/>
        <dbReference type="ChEBI" id="CHEBI:143622"/>
        <dbReference type="ChEBI" id="CHEBI:456216"/>
    </reaction>
    <physiologicalReaction direction="left-to-right" evidence="6">
        <dbReference type="Rhea" id="RHEA:60145"/>
    </physiologicalReaction>
</comment>
<keyword evidence="4" id="KW-0067">ATP-binding</keyword>
<evidence type="ECO:0000313" key="8">
    <source>
        <dbReference type="EMBL" id="KAK4326666.1"/>
    </source>
</evidence>
<dbReference type="SUPFAM" id="SSF56059">
    <property type="entry name" value="Glutathione synthetase ATP-binding domain-like"/>
    <property type="match status" value="1"/>
</dbReference>
<feature type="compositionally biased region" description="Polar residues" evidence="7">
    <location>
        <begin position="1259"/>
        <end position="1274"/>
    </location>
</feature>
<feature type="region of interest" description="Disordered" evidence="7">
    <location>
        <begin position="958"/>
        <end position="981"/>
    </location>
</feature>
<feature type="compositionally biased region" description="Basic and acidic residues" evidence="7">
    <location>
        <begin position="116"/>
        <end position="141"/>
    </location>
</feature>
<evidence type="ECO:0000256" key="4">
    <source>
        <dbReference type="ARBA" id="ARBA00022840"/>
    </source>
</evidence>
<dbReference type="Gene3D" id="3.30.470.20">
    <property type="entry name" value="ATP-grasp fold, B domain"/>
    <property type="match status" value="1"/>
</dbReference>
<proteinExistence type="inferred from homology"/>
<dbReference type="PANTHER" id="PTHR12241">
    <property type="entry name" value="TUBULIN POLYGLUTAMYLASE"/>
    <property type="match status" value="1"/>
</dbReference>
<feature type="compositionally biased region" description="Basic and acidic residues" evidence="7">
    <location>
        <begin position="206"/>
        <end position="234"/>
    </location>
</feature>
<evidence type="ECO:0000313" key="9">
    <source>
        <dbReference type="Proteomes" id="UP001292094"/>
    </source>
</evidence>
<dbReference type="GO" id="GO:0005524">
    <property type="term" value="F:ATP binding"/>
    <property type="evidence" value="ECO:0007669"/>
    <property type="project" value="UniProtKB-KW"/>
</dbReference>
<comment type="caution">
    <text evidence="8">The sequence shown here is derived from an EMBL/GenBank/DDBJ whole genome shotgun (WGS) entry which is preliminary data.</text>
</comment>
<feature type="compositionally biased region" description="Basic and acidic residues" evidence="7">
    <location>
        <begin position="251"/>
        <end position="287"/>
    </location>
</feature>
<evidence type="ECO:0000256" key="7">
    <source>
        <dbReference type="SAM" id="MobiDB-lite"/>
    </source>
</evidence>
<feature type="compositionally biased region" description="Low complexity" evidence="7">
    <location>
        <begin position="1275"/>
        <end position="1286"/>
    </location>
</feature>
<evidence type="ECO:0000256" key="6">
    <source>
        <dbReference type="ARBA" id="ARBA00049274"/>
    </source>
</evidence>
<sequence length="1478" mass="162332">MEKLPKVPSESNSPIKSARKGDQKVQFSDETDLRLRGQKVSGKPPEVPRAPPYSRSSSRLSGSSSISSSSSNSSNCKFSSGGGSSSTLDRSYGKGSDPSKWTTSLDRKRSGSVRSKISDRTQKSDISRSLSLDRRRAEKSQSEGGSPSHSSTERKRRECENRDTQSREKKPKTRIPGMAHSRSYSGERPKLPARPKLPPPTLNRVENTDNKSTTHTEEKKPTSRFHMDWAERMKRAASRSPCRRQLNGDSSTKEDKENEKARDKARGDAKNQDHKKERGRALKRENRSYRLATNGKHKYEESITIDGDVMWVGSGNRRTGHLLFNYVNLQEPPKDTTAQRYGMSFKFSQSDSKLIRMLMEAHGLTEVESGSSFFNVYWGNAHFNPNEIRQLQDWQKVNHFPRSSELTRKDRLYMNIKRMQRQFGVKLFDFIPTSFILPTEYRDFCDTHLRERGTWIVKPVASSQGKGIYLINQVDQVPADETSLLCRYIESPLLVDGYKCDLRLYVGVTSLDPLVVYLYEEGLVRLATVKYQHGRNLWNPCIHLTNYSVNKFHSNYVQNEDPEVDDQGNKWSLSAFLRHLKSQGIDTGALMRSVEDVIIKSLLAASYQMNTATNMFVPHSRNCFELYGFDILIDSQLKPWVLEVNLSPSLNIDQPLDLKIKSAMLADLFSLVGIPVVNPRTNKISSRPSVFRTLPYLRYSTDFYERGLHGRGGGPLVPTAEELRIVRQVKEEYERRGGWARIYPTPDSWGLYGGLQEYESPLNLVLHYHLYPHVQRTNRFSRMAATGRMSGVSSSGLASSLERLTCYERALPKGLALFKNKKIFGGNKKEEKTVCRDMKQVKANVLKALENGLALSKYQARMAFSVYLQHIQRRLMIGCDEERQTDLVYRFLRSASRTLQNPMNIQNPSKTLPNEARAVVISKQLGDFIQAYTKETHIYLDQGASASCSSLSSQCPTTAVSTSSEPSTPHINSPPFTSSSVSINSPPSASLCASMSASTSSINNPPAALCGSSTSINNSGCVAKPSLLAPQSNSTTISSIALSESSASLNENKSKLLTSVIGSGSSSASSSTSLMSVGSSMSTSSTTPSPCQKTNSLTSSSSNTSYMSHISINNACCVSVSTAGNASYVSHMSWYPVSNASSQSLVTTSALSPSPLVQSCSVTSFSSPQSLSNSSSFASTNSSSSIPFSASSNSICSPPSVSVTGSSTSINLPPPSKTPSSVSISSFTSVSDVGGELVTLPPRIRRLKSDGDGPAANTEGESSKMSTSLDSGNLQIQGSEQTQQQQSLPKDDHITMDLYRAFMSNAGETDLEEVLALQTRMHNSVGVFLETSRRHRHSHGSTPAHTPTAPPPSTSRPRTPNASPHGSPRKSRRSPSTVNHSKVSEPVTNEPHTIDSSHPSQQQQQQQQQQGVGGDGERLSQSQNTQDTTNNPTSSITSTTTSNKPSHSIPVTTTASSCCLFGNILKASLKGTNASFIT</sequence>
<dbReference type="GO" id="GO:0036064">
    <property type="term" value="C:ciliary basal body"/>
    <property type="evidence" value="ECO:0007669"/>
    <property type="project" value="TreeGrafter"/>
</dbReference>
<feature type="compositionally biased region" description="Polar residues" evidence="7">
    <location>
        <begin position="958"/>
        <end position="971"/>
    </location>
</feature>
<feature type="compositionally biased region" description="Low complexity" evidence="7">
    <location>
        <begin position="1355"/>
        <end position="1364"/>
    </location>
</feature>
<organism evidence="8 9">
    <name type="scientific">Petrolisthes manimaculis</name>
    <dbReference type="NCBI Taxonomy" id="1843537"/>
    <lineage>
        <taxon>Eukaryota</taxon>
        <taxon>Metazoa</taxon>
        <taxon>Ecdysozoa</taxon>
        <taxon>Arthropoda</taxon>
        <taxon>Crustacea</taxon>
        <taxon>Multicrustacea</taxon>
        <taxon>Malacostraca</taxon>
        <taxon>Eumalacostraca</taxon>
        <taxon>Eucarida</taxon>
        <taxon>Decapoda</taxon>
        <taxon>Pleocyemata</taxon>
        <taxon>Anomura</taxon>
        <taxon>Galatheoidea</taxon>
        <taxon>Porcellanidae</taxon>
        <taxon>Petrolisthes</taxon>
    </lineage>
</organism>
<evidence type="ECO:0000256" key="1">
    <source>
        <dbReference type="ARBA" id="ARBA00006820"/>
    </source>
</evidence>
<dbReference type="GO" id="GO:0000226">
    <property type="term" value="P:microtubule cytoskeleton organization"/>
    <property type="evidence" value="ECO:0007669"/>
    <property type="project" value="TreeGrafter"/>
</dbReference>
<evidence type="ECO:0000256" key="3">
    <source>
        <dbReference type="ARBA" id="ARBA00022741"/>
    </source>
</evidence>
<feature type="compositionally biased region" description="Polar residues" evidence="7">
    <location>
        <begin position="1374"/>
        <end position="1400"/>
    </location>
</feature>
<comment type="similarity">
    <text evidence="1">Belongs to the tubulin--tyrosine ligase family.</text>
</comment>
<dbReference type="Pfam" id="PF03133">
    <property type="entry name" value="TTL"/>
    <property type="match status" value="1"/>
</dbReference>
<dbReference type="GO" id="GO:0070740">
    <property type="term" value="F:tubulin-glutamic acid ligase activity"/>
    <property type="evidence" value="ECO:0007669"/>
    <property type="project" value="TreeGrafter"/>
</dbReference>